<name>A0A368JRG4_9BACT</name>
<reference evidence="2 3" key="1">
    <citation type="submission" date="2018-07" db="EMBL/GenBank/DDBJ databases">
        <title>Genome analysis of Larkinella rosea.</title>
        <authorList>
            <person name="Zhou Z."/>
            <person name="Wang G."/>
        </authorList>
    </citation>
    <scope>NUCLEOTIDE SEQUENCE [LARGE SCALE GENOMIC DNA]</scope>
    <source>
        <strain evidence="3">zzj9</strain>
    </source>
</reference>
<dbReference type="EMBL" id="QOWE01000005">
    <property type="protein sequence ID" value="RCR70250.1"/>
    <property type="molecule type" value="Genomic_DNA"/>
</dbReference>
<feature type="transmembrane region" description="Helical" evidence="1">
    <location>
        <begin position="116"/>
        <end position="137"/>
    </location>
</feature>
<keyword evidence="1" id="KW-0472">Membrane</keyword>
<evidence type="ECO:0000313" key="2">
    <source>
        <dbReference type="EMBL" id="RCR70250.1"/>
    </source>
</evidence>
<proteinExistence type="predicted"/>
<dbReference type="AlphaFoldDB" id="A0A368JRG4"/>
<feature type="transmembrane region" description="Helical" evidence="1">
    <location>
        <begin position="12"/>
        <end position="31"/>
    </location>
</feature>
<organism evidence="2 3">
    <name type="scientific">Larkinella punicea</name>
    <dbReference type="NCBI Taxonomy" id="2315727"/>
    <lineage>
        <taxon>Bacteria</taxon>
        <taxon>Pseudomonadati</taxon>
        <taxon>Bacteroidota</taxon>
        <taxon>Cytophagia</taxon>
        <taxon>Cytophagales</taxon>
        <taxon>Spirosomataceae</taxon>
        <taxon>Larkinella</taxon>
    </lineage>
</organism>
<accession>A0A368JRG4</accession>
<keyword evidence="1" id="KW-1133">Transmembrane helix</keyword>
<feature type="transmembrane region" description="Helical" evidence="1">
    <location>
        <begin position="51"/>
        <end position="72"/>
    </location>
</feature>
<comment type="caution">
    <text evidence="2">The sequence shown here is derived from an EMBL/GenBank/DDBJ whole genome shotgun (WGS) entry which is preliminary data.</text>
</comment>
<keyword evidence="1" id="KW-0812">Transmembrane</keyword>
<dbReference type="Proteomes" id="UP000253383">
    <property type="component" value="Unassembled WGS sequence"/>
</dbReference>
<sequence>MIKKLLVLNLSNLVSYSIAIFIASATNDYLYDLNHSAFNILSILLHSIENMLFGMIYTAVFWVPIFIVLLILDYLFFFASKLNATLAILMEWLIVCTPLIYLLIDDFNTESVQRWILYPIMIVCLLIGQIVKLKYLVL</sequence>
<evidence type="ECO:0000313" key="3">
    <source>
        <dbReference type="Proteomes" id="UP000253383"/>
    </source>
</evidence>
<gene>
    <name evidence="2" type="ORF">DUE52_07755</name>
</gene>
<keyword evidence="3" id="KW-1185">Reference proteome</keyword>
<feature type="transmembrane region" description="Helical" evidence="1">
    <location>
        <begin position="84"/>
        <end position="104"/>
    </location>
</feature>
<evidence type="ECO:0000256" key="1">
    <source>
        <dbReference type="SAM" id="Phobius"/>
    </source>
</evidence>
<protein>
    <submittedName>
        <fullName evidence="2">Uncharacterized protein</fullName>
    </submittedName>
</protein>